<comment type="caution">
    <text evidence="1">The sequence shown here is derived from an EMBL/GenBank/DDBJ whole genome shotgun (WGS) entry which is preliminary data.</text>
</comment>
<sequence length="449" mass="50531">MRIILFVLITLLSLSNVHSGIKEEVSKTIVRVKSGNKFSTGFFFESGKQIIATLHSIGNPNQIEVYLPSQKSWCNVQLSRISKKSDLVLLSLKNCESDHYLKTENIAKTTIDSKVFTVGYYGSNDKYQDRDFTVGLIEGKRLKDLLEASAEQEIRSLGFPSLDTEIVYLKGQLLHGFSGSPIVDLNGKIIGVADGGLENGAAGISWCITSSALKELIYATDTFPVNSLQKVNTLFAEEIAASDAKSISNEQFTFQLIKSRTFDELNATGNYTEYPEMGMYQVLQALDQEGIVYNNFSFDIYLEATTGATIALPKGMELKQEDGLFYATTYDNQIVILIALYETYDVQQMSLEFENMLQAATGVYSWQLDSRMSFLIPYYRPDNVVINRKAFFNYQPNRYLLEALAAKDYTFFGVAMVFKEAFDFNSYEFIDDNLAAKYILAQQLTTFTN</sequence>
<keyword evidence="2" id="KW-1185">Reference proteome</keyword>
<organism evidence="1 2">
    <name type="scientific">Leeuwenhoekiella blandensis (strain CECT 7118 / CCUG 51940 / KCTC 22103 / MED217)</name>
    <name type="common">Flavobacterium sp. (strain MED217)</name>
    <dbReference type="NCBI Taxonomy" id="398720"/>
    <lineage>
        <taxon>Bacteria</taxon>
        <taxon>Pseudomonadati</taxon>
        <taxon>Bacteroidota</taxon>
        <taxon>Flavobacteriia</taxon>
        <taxon>Flavobacteriales</taxon>
        <taxon>Flavobacteriaceae</taxon>
        <taxon>Leeuwenhoekiella</taxon>
    </lineage>
</organism>
<dbReference type="AlphaFoldDB" id="A3XNG0"/>
<dbReference type="EMBL" id="AANC01000006">
    <property type="protein sequence ID" value="EAQ48907.1"/>
    <property type="molecule type" value="Genomic_DNA"/>
</dbReference>
<dbReference type="InterPro" id="IPR009003">
    <property type="entry name" value="Peptidase_S1_PA"/>
</dbReference>
<dbReference type="RefSeq" id="WP_009780404.1">
    <property type="nucleotide sequence ID" value="NZ_CH672395.1"/>
</dbReference>
<protein>
    <recommendedName>
        <fullName evidence="3">Serine protease</fullName>
    </recommendedName>
</protein>
<name>A3XNG0_LEEBM</name>
<dbReference type="HOGENOM" id="CLU_609419_0_0_10"/>
<gene>
    <name evidence="1" type="ORF">MED217_10172</name>
</gene>
<dbReference type="Gene3D" id="2.40.10.120">
    <property type="match status" value="1"/>
</dbReference>
<evidence type="ECO:0008006" key="3">
    <source>
        <dbReference type="Google" id="ProtNLM"/>
    </source>
</evidence>
<dbReference type="OrthoDB" id="9766361at2"/>
<dbReference type="STRING" id="398720.MED217_10172"/>
<dbReference type="SUPFAM" id="SSF50494">
    <property type="entry name" value="Trypsin-like serine proteases"/>
    <property type="match status" value="1"/>
</dbReference>
<accession>A3XNG0</accession>
<reference evidence="1 2" key="1">
    <citation type="journal article" date="2007" name="Nature">
        <title>Light stimulates growth of proteorhodopsin-containing marine Flavobacteria.</title>
        <authorList>
            <person name="Gomez-Consarnau L."/>
            <person name="Gonzalez J.M."/>
            <person name="Coll-Llado M."/>
            <person name="Gourdon P."/>
            <person name="Pascher T."/>
            <person name="Neutze R."/>
            <person name="Pedros-Alio C."/>
            <person name="Pinhassi J."/>
        </authorList>
    </citation>
    <scope>NUCLEOTIDE SEQUENCE [LARGE SCALE GENOMIC DNA]</scope>
    <source>
        <strain evidence="1 2">MED217</strain>
    </source>
</reference>
<evidence type="ECO:0000313" key="1">
    <source>
        <dbReference type="EMBL" id="EAQ48907.1"/>
    </source>
</evidence>
<dbReference type="eggNOG" id="COG0265">
    <property type="taxonomic scope" value="Bacteria"/>
</dbReference>
<proteinExistence type="predicted"/>
<dbReference type="Proteomes" id="UP000001601">
    <property type="component" value="Unassembled WGS sequence"/>
</dbReference>
<evidence type="ECO:0000313" key="2">
    <source>
        <dbReference type="Proteomes" id="UP000001601"/>
    </source>
</evidence>